<dbReference type="Proteomes" id="UP000033664">
    <property type="component" value="Unassembled WGS sequence"/>
</dbReference>
<accession>A0A0F4PVZ8</accession>
<reference evidence="6 8" key="2">
    <citation type="submission" date="2017-12" db="EMBL/GenBank/DDBJ databases">
        <authorList>
            <person name="Paulsen S."/>
            <person name="Gram L.K."/>
        </authorList>
    </citation>
    <scope>NUCLEOTIDE SEQUENCE [LARGE SCALE GENOMIC DNA]</scope>
    <source>
        <strain evidence="6 8">S2897</strain>
    </source>
</reference>
<dbReference type="InterPro" id="IPR000551">
    <property type="entry name" value="MerR-type_HTH_dom"/>
</dbReference>
<proteinExistence type="predicted"/>
<dbReference type="GO" id="GO:0003677">
    <property type="term" value="F:DNA binding"/>
    <property type="evidence" value="ECO:0007669"/>
    <property type="project" value="UniProtKB-KW"/>
</dbReference>
<evidence type="ECO:0000313" key="5">
    <source>
        <dbReference type="EMBL" id="KJY98451.1"/>
    </source>
</evidence>
<dbReference type="Proteomes" id="UP000305874">
    <property type="component" value="Unassembled WGS sequence"/>
</dbReference>
<dbReference type="CDD" id="cd04787">
    <property type="entry name" value="HTH_HMRTR_unk"/>
    <property type="match status" value="1"/>
</dbReference>
<dbReference type="RefSeq" id="WP_045979599.1">
    <property type="nucleotide sequence ID" value="NZ_JXXY01000010.1"/>
</dbReference>
<dbReference type="InterPro" id="IPR009061">
    <property type="entry name" value="DNA-bd_dom_put_sf"/>
</dbReference>
<evidence type="ECO:0000313" key="7">
    <source>
        <dbReference type="Proteomes" id="UP000033664"/>
    </source>
</evidence>
<dbReference type="STRING" id="151081.TW72_11980"/>
<dbReference type="PANTHER" id="PTHR30204">
    <property type="entry name" value="REDOX-CYCLING DRUG-SENSING TRANSCRIPTIONAL ACTIVATOR SOXR"/>
    <property type="match status" value="1"/>
</dbReference>
<organism evidence="5 7">
    <name type="scientific">Pseudoalteromonas ruthenica</name>
    <dbReference type="NCBI Taxonomy" id="151081"/>
    <lineage>
        <taxon>Bacteria</taxon>
        <taxon>Pseudomonadati</taxon>
        <taxon>Pseudomonadota</taxon>
        <taxon>Gammaproteobacteria</taxon>
        <taxon>Alteromonadales</taxon>
        <taxon>Pseudoalteromonadaceae</taxon>
        <taxon>Pseudoalteromonas</taxon>
    </lineage>
</organism>
<dbReference type="GeneID" id="29846200"/>
<evidence type="ECO:0000313" key="8">
    <source>
        <dbReference type="Proteomes" id="UP000305874"/>
    </source>
</evidence>
<evidence type="ECO:0000313" key="6">
    <source>
        <dbReference type="EMBL" id="TMP87181.1"/>
    </source>
</evidence>
<comment type="caution">
    <text evidence="5">The sequence shown here is derived from an EMBL/GenBank/DDBJ whole genome shotgun (WGS) entry which is preliminary data.</text>
</comment>
<keyword evidence="7" id="KW-1185">Reference proteome</keyword>
<dbReference type="PRINTS" id="PR00040">
    <property type="entry name" value="HTHMERR"/>
</dbReference>
<gene>
    <name evidence="6" type="ORF">CWC05_08775</name>
    <name evidence="5" type="ORF">TW72_11980</name>
</gene>
<evidence type="ECO:0000256" key="1">
    <source>
        <dbReference type="ARBA" id="ARBA00023015"/>
    </source>
</evidence>
<dbReference type="EMBL" id="PNCG01000009">
    <property type="protein sequence ID" value="TMP87181.1"/>
    <property type="molecule type" value="Genomic_DNA"/>
</dbReference>
<dbReference type="SMART" id="SM00422">
    <property type="entry name" value="HTH_MERR"/>
    <property type="match status" value="1"/>
</dbReference>
<dbReference type="SUPFAM" id="SSF46955">
    <property type="entry name" value="Putative DNA-binding domain"/>
    <property type="match status" value="1"/>
</dbReference>
<dbReference type="PANTHER" id="PTHR30204:SF94">
    <property type="entry name" value="HEAVY METAL-DEPENDENT TRANSCRIPTIONAL REGULATOR HI_0293-RELATED"/>
    <property type="match status" value="1"/>
</dbReference>
<feature type="domain" description="HTH merR-type" evidence="4">
    <location>
        <begin position="1"/>
        <end position="68"/>
    </location>
</feature>
<keyword evidence="3" id="KW-0804">Transcription</keyword>
<dbReference type="InterPro" id="IPR047057">
    <property type="entry name" value="MerR_fam"/>
</dbReference>
<reference evidence="5 7" key="1">
    <citation type="journal article" date="2015" name="BMC Genomics">
        <title>Genome mining reveals unlocked bioactive potential of marine Gram-negative bacteria.</title>
        <authorList>
            <person name="Machado H."/>
            <person name="Sonnenschein E.C."/>
            <person name="Melchiorsen J."/>
            <person name="Gram L."/>
        </authorList>
    </citation>
    <scope>NUCLEOTIDE SEQUENCE [LARGE SCALE GENOMIC DNA]</scope>
    <source>
        <strain evidence="5 7">S3137</strain>
    </source>
</reference>
<dbReference type="AlphaFoldDB" id="A0A0F4PVZ8"/>
<dbReference type="Gene3D" id="1.10.1660.10">
    <property type="match status" value="1"/>
</dbReference>
<reference evidence="8" key="3">
    <citation type="submission" date="2019-06" db="EMBL/GenBank/DDBJ databases">
        <title>Co-occurence of chitin degradation, pigmentation and bioactivity in marine Pseudoalteromonas.</title>
        <authorList>
            <person name="Sonnenschein E.C."/>
            <person name="Bech P.K."/>
        </authorList>
    </citation>
    <scope>NUCLEOTIDE SEQUENCE [LARGE SCALE GENOMIC DNA]</scope>
    <source>
        <strain evidence="8">S2897</strain>
    </source>
</reference>
<evidence type="ECO:0000256" key="2">
    <source>
        <dbReference type="ARBA" id="ARBA00023125"/>
    </source>
</evidence>
<keyword evidence="2 6" id="KW-0238">DNA-binding</keyword>
<name>A0A0F4PVZ8_9GAMM</name>
<dbReference type="PROSITE" id="PS50937">
    <property type="entry name" value="HTH_MERR_2"/>
    <property type="match status" value="1"/>
</dbReference>
<dbReference type="Pfam" id="PF13411">
    <property type="entry name" value="MerR_1"/>
    <property type="match status" value="1"/>
</dbReference>
<sequence>MKVAELSKSLGTTADTVRYYTRLGLLKPAKSVNGYKSYSNKEVSRLKFILSARNLGFSVADIKQILNESEDGTSACPLVRSLIKERLEETEKQFQAMLALRGKMSSALSQWEEMEDKAPTANMVCHLIENFEQIKKA</sequence>
<protein>
    <submittedName>
        <fullName evidence="6">MerR family DNA-binding transcriptional regulator</fullName>
    </submittedName>
    <submittedName>
        <fullName evidence="5">MerR family transcriptional regulator</fullName>
    </submittedName>
</protein>
<evidence type="ECO:0000259" key="4">
    <source>
        <dbReference type="PROSITE" id="PS50937"/>
    </source>
</evidence>
<reference evidence="6" key="4">
    <citation type="submission" date="2019-09" db="EMBL/GenBank/DDBJ databases">
        <title>Co-occurence of chitin degradation, pigmentation and bioactivity in marine Pseudoalteromonas.</title>
        <authorList>
            <person name="Sonnenschein E.C."/>
            <person name="Bech P.K."/>
        </authorList>
    </citation>
    <scope>NUCLEOTIDE SEQUENCE</scope>
    <source>
        <strain evidence="6">S2897</strain>
    </source>
</reference>
<dbReference type="EMBL" id="JXXZ01000010">
    <property type="protein sequence ID" value="KJY98451.1"/>
    <property type="molecule type" value="Genomic_DNA"/>
</dbReference>
<dbReference type="PATRIC" id="fig|151081.8.peg.2223"/>
<dbReference type="OrthoDB" id="9808480at2"/>
<dbReference type="GO" id="GO:0003700">
    <property type="term" value="F:DNA-binding transcription factor activity"/>
    <property type="evidence" value="ECO:0007669"/>
    <property type="project" value="InterPro"/>
</dbReference>
<keyword evidence="1" id="KW-0805">Transcription regulation</keyword>
<evidence type="ECO:0000256" key="3">
    <source>
        <dbReference type="ARBA" id="ARBA00023163"/>
    </source>
</evidence>